<evidence type="ECO:0000313" key="3">
    <source>
        <dbReference type="Proteomes" id="UP001062165"/>
    </source>
</evidence>
<dbReference type="Pfam" id="PF05893">
    <property type="entry name" value="LuxC"/>
    <property type="match status" value="1"/>
</dbReference>
<proteinExistence type="predicted"/>
<evidence type="ECO:0000256" key="1">
    <source>
        <dbReference type="ARBA" id="ARBA00022857"/>
    </source>
</evidence>
<reference evidence="2" key="1">
    <citation type="submission" date="2022-10" db="EMBL/GenBank/DDBJ databases">
        <title>Comparative genomics and taxonomic characterization of three novel marine species of genus Reichenbachiella exhibiting antioxidant and polysaccharide degradation activities.</title>
        <authorList>
            <person name="Muhammad N."/>
            <person name="Lee Y.-J."/>
            <person name="Ko J."/>
            <person name="Kim S.-G."/>
        </authorList>
    </citation>
    <scope>NUCLEOTIDE SEQUENCE</scope>
    <source>
        <strain evidence="2">Wsw4-B4</strain>
    </source>
</reference>
<keyword evidence="3" id="KW-1185">Reference proteome</keyword>
<dbReference type="EMBL" id="CP106735">
    <property type="protein sequence ID" value="UXX79010.1"/>
    <property type="molecule type" value="Genomic_DNA"/>
</dbReference>
<sequence>MLLEDRIISFETLGSRLKNLTEEAHDELYLSAKNENAWFTADSVKRALDGIGLFLNKSDLEIWLKAYDFSQISPKKIGVIAAGNIPLVGFHDVLCVLMSGHHLMIKMSSKDGILMRYVLDTLFQIAPEFETQVTFVERLNEADAFIATGSDNTARYFEYYFKSKPHVIRKNRTSVAVLTGKETSADFEKLGHDIFQYYGLGCRNVSKVFVPKGYSFTPFLDGLKPFASIANHHKYRNNYDYNKSIYLVNREPHLDTEFLLIRASEELVSPISVLFYQEYTDTNELNDWLSGSAEKIQCVVGAAQGQVPFGEAQKPALADYADGVDTMAFLAGL</sequence>
<accession>A0ABY6D590</accession>
<name>A0ABY6D590_9BACT</name>
<evidence type="ECO:0000313" key="2">
    <source>
        <dbReference type="EMBL" id="UXX79010.1"/>
    </source>
</evidence>
<gene>
    <name evidence="2" type="ORF">N7E81_16775</name>
</gene>
<dbReference type="Proteomes" id="UP001062165">
    <property type="component" value="Chromosome"/>
</dbReference>
<protein>
    <submittedName>
        <fullName evidence="2">Acyl-CoA reductase</fullName>
    </submittedName>
</protein>
<keyword evidence="1" id="KW-0521">NADP</keyword>
<dbReference type="InterPro" id="IPR008670">
    <property type="entry name" value="CoA_reduct_LuxC"/>
</dbReference>
<dbReference type="RefSeq" id="WP_263050753.1">
    <property type="nucleotide sequence ID" value="NZ_CP106735.1"/>
</dbReference>
<organism evidence="2 3">
    <name type="scientific">Reichenbachiella carrageenanivorans</name>
    <dbReference type="NCBI Taxonomy" id="2979869"/>
    <lineage>
        <taxon>Bacteria</taxon>
        <taxon>Pseudomonadati</taxon>
        <taxon>Bacteroidota</taxon>
        <taxon>Cytophagia</taxon>
        <taxon>Cytophagales</taxon>
        <taxon>Reichenbachiellaceae</taxon>
        <taxon>Reichenbachiella</taxon>
    </lineage>
</organism>